<dbReference type="GO" id="GO:0006457">
    <property type="term" value="P:protein folding"/>
    <property type="evidence" value="ECO:0007669"/>
    <property type="project" value="InterPro"/>
</dbReference>
<dbReference type="Proteomes" id="UP001163046">
    <property type="component" value="Unassembled WGS sequence"/>
</dbReference>
<evidence type="ECO:0000259" key="1">
    <source>
        <dbReference type="Pfam" id="PF00226"/>
    </source>
</evidence>
<protein>
    <submittedName>
        <fullName evidence="2">DnaJ (Hsp40), sub A, member 4</fullName>
    </submittedName>
</protein>
<dbReference type="InterPro" id="IPR044713">
    <property type="entry name" value="DNJA1/2-like"/>
</dbReference>
<keyword evidence="3" id="KW-1185">Reference proteome</keyword>
<dbReference type="Pfam" id="PF00226">
    <property type="entry name" value="DnaJ"/>
    <property type="match status" value="1"/>
</dbReference>
<evidence type="ECO:0000313" key="3">
    <source>
        <dbReference type="Proteomes" id="UP001163046"/>
    </source>
</evidence>
<evidence type="ECO:0000313" key="2">
    <source>
        <dbReference type="EMBL" id="KAJ7383289.1"/>
    </source>
</evidence>
<dbReference type="InterPro" id="IPR036869">
    <property type="entry name" value="J_dom_sf"/>
</dbReference>
<dbReference type="Gene3D" id="2.10.230.10">
    <property type="entry name" value="Heat shock protein DnaJ, cysteine-rich domain"/>
    <property type="match status" value="1"/>
</dbReference>
<gene>
    <name evidence="2" type="primary">DNAJA4</name>
    <name evidence="2" type="ORF">OS493_029254</name>
</gene>
<proteinExistence type="predicted"/>
<organism evidence="2 3">
    <name type="scientific">Desmophyllum pertusum</name>
    <dbReference type="NCBI Taxonomy" id="174260"/>
    <lineage>
        <taxon>Eukaryota</taxon>
        <taxon>Metazoa</taxon>
        <taxon>Cnidaria</taxon>
        <taxon>Anthozoa</taxon>
        <taxon>Hexacorallia</taxon>
        <taxon>Scleractinia</taxon>
        <taxon>Caryophylliina</taxon>
        <taxon>Caryophylliidae</taxon>
        <taxon>Desmophyllum</taxon>
    </lineage>
</organism>
<reference evidence="2" key="1">
    <citation type="submission" date="2023-01" db="EMBL/GenBank/DDBJ databases">
        <title>Genome assembly of the deep-sea coral Lophelia pertusa.</title>
        <authorList>
            <person name="Herrera S."/>
            <person name="Cordes E."/>
        </authorList>
    </citation>
    <scope>NUCLEOTIDE SEQUENCE</scope>
    <source>
        <strain evidence="2">USNM1676648</strain>
        <tissue evidence="2">Polyp</tissue>
    </source>
</reference>
<dbReference type="OrthoDB" id="550424at2759"/>
<dbReference type="SUPFAM" id="SSF46565">
    <property type="entry name" value="Chaperone J-domain"/>
    <property type="match status" value="1"/>
</dbReference>
<dbReference type="GO" id="GO:0051082">
    <property type="term" value="F:unfolded protein binding"/>
    <property type="evidence" value="ECO:0007669"/>
    <property type="project" value="InterPro"/>
</dbReference>
<dbReference type="Gene3D" id="2.60.260.20">
    <property type="entry name" value="Urease metallochaperone UreE, N-terminal domain"/>
    <property type="match status" value="1"/>
</dbReference>
<comment type="caution">
    <text evidence="2">The sequence shown here is derived from an EMBL/GenBank/DDBJ whole genome shotgun (WGS) entry which is preliminary data.</text>
</comment>
<dbReference type="InterPro" id="IPR018253">
    <property type="entry name" value="DnaJ_domain_CS"/>
</dbReference>
<sequence length="133" mass="14577">MPFKQISHAYEVLSDEKKRKIYDEGGEEALNGGGDMGGFHSPMDIFDMFFGTGHGRHRAGGHSERKGKDMIHQLKVSLEDMYNGTTRQLALQKNVICPKCEGRGGKKVCGAGNTCINNDGMFTSIIHNVQAGM</sequence>
<name>A0A9W9ZNL5_9CNID</name>
<dbReference type="InterPro" id="IPR001623">
    <property type="entry name" value="DnaJ_domain"/>
</dbReference>
<dbReference type="PANTHER" id="PTHR43888">
    <property type="entry name" value="DNAJ-LIKE-2, ISOFORM A-RELATED"/>
    <property type="match status" value="1"/>
</dbReference>
<dbReference type="InterPro" id="IPR008971">
    <property type="entry name" value="HSP40/DnaJ_pept-bd"/>
</dbReference>
<dbReference type="AlphaFoldDB" id="A0A9W9ZNL5"/>
<feature type="domain" description="J" evidence="1">
    <location>
        <begin position="3"/>
        <end position="23"/>
    </location>
</feature>
<dbReference type="GO" id="GO:0030544">
    <property type="term" value="F:Hsp70 protein binding"/>
    <property type="evidence" value="ECO:0007669"/>
    <property type="project" value="InterPro"/>
</dbReference>
<dbReference type="SUPFAM" id="SSF49493">
    <property type="entry name" value="HSP40/DnaJ peptide-binding domain"/>
    <property type="match status" value="1"/>
</dbReference>
<dbReference type="Gene3D" id="1.10.287.110">
    <property type="entry name" value="DnaJ domain"/>
    <property type="match status" value="1"/>
</dbReference>
<dbReference type="EMBL" id="MU825902">
    <property type="protein sequence ID" value="KAJ7383289.1"/>
    <property type="molecule type" value="Genomic_DNA"/>
</dbReference>
<accession>A0A9W9ZNL5</accession>
<dbReference type="PROSITE" id="PS00636">
    <property type="entry name" value="DNAJ_1"/>
    <property type="match status" value="1"/>
</dbReference>